<evidence type="ECO:0000313" key="1">
    <source>
        <dbReference type="EMBL" id="PHT72985.1"/>
    </source>
</evidence>
<name>A0A2G2YTK6_CAPAN</name>
<dbReference type="AlphaFoldDB" id="A0A2G2YTK6"/>
<accession>A0A2G2YTK6</accession>
<comment type="caution">
    <text evidence="1">The sequence shown here is derived from an EMBL/GenBank/DDBJ whole genome shotgun (WGS) entry which is preliminary data.</text>
</comment>
<sequence length="99" mass="11276">MVKKKSDMLVKANNKEVEIASDVEMDPGFWRDTMDLYFIQDKESRGLQQDNLIFFVNKIGMQGHGSNAGKEVTLATRRMMKNIATPTSLDSCWKSTILM</sequence>
<reference evidence="1 2" key="2">
    <citation type="journal article" date="2017" name="Genome Biol.">
        <title>New reference genome sequences of hot pepper reveal the massive evolution of plant disease-resistance genes by retroduplication.</title>
        <authorList>
            <person name="Kim S."/>
            <person name="Park J."/>
            <person name="Yeom S.I."/>
            <person name="Kim Y.M."/>
            <person name="Seo E."/>
            <person name="Kim K.T."/>
            <person name="Kim M.S."/>
            <person name="Lee J.M."/>
            <person name="Cheong K."/>
            <person name="Shin H.S."/>
            <person name="Kim S.B."/>
            <person name="Han K."/>
            <person name="Lee J."/>
            <person name="Park M."/>
            <person name="Lee H.A."/>
            <person name="Lee H.Y."/>
            <person name="Lee Y."/>
            <person name="Oh S."/>
            <person name="Lee J.H."/>
            <person name="Choi E."/>
            <person name="Choi E."/>
            <person name="Lee S.E."/>
            <person name="Jeon J."/>
            <person name="Kim H."/>
            <person name="Choi G."/>
            <person name="Song H."/>
            <person name="Lee J."/>
            <person name="Lee S.C."/>
            <person name="Kwon J.K."/>
            <person name="Lee H.Y."/>
            <person name="Koo N."/>
            <person name="Hong Y."/>
            <person name="Kim R.W."/>
            <person name="Kang W.H."/>
            <person name="Huh J.H."/>
            <person name="Kang B.C."/>
            <person name="Yang T.J."/>
            <person name="Lee Y.H."/>
            <person name="Bennetzen J.L."/>
            <person name="Choi D."/>
        </authorList>
    </citation>
    <scope>NUCLEOTIDE SEQUENCE [LARGE SCALE GENOMIC DNA]</scope>
    <source>
        <strain evidence="2">cv. CM334</strain>
    </source>
</reference>
<dbReference type="Proteomes" id="UP000222542">
    <property type="component" value="Unassembled WGS sequence"/>
</dbReference>
<reference evidence="1 2" key="1">
    <citation type="journal article" date="2014" name="Nat. Genet.">
        <title>Genome sequence of the hot pepper provides insights into the evolution of pungency in Capsicum species.</title>
        <authorList>
            <person name="Kim S."/>
            <person name="Park M."/>
            <person name="Yeom S.I."/>
            <person name="Kim Y.M."/>
            <person name="Lee J.M."/>
            <person name="Lee H.A."/>
            <person name="Seo E."/>
            <person name="Choi J."/>
            <person name="Cheong K."/>
            <person name="Kim K.T."/>
            <person name="Jung K."/>
            <person name="Lee G.W."/>
            <person name="Oh S.K."/>
            <person name="Bae C."/>
            <person name="Kim S.B."/>
            <person name="Lee H.Y."/>
            <person name="Kim S.Y."/>
            <person name="Kim M.S."/>
            <person name="Kang B.C."/>
            <person name="Jo Y.D."/>
            <person name="Yang H.B."/>
            <person name="Jeong H.J."/>
            <person name="Kang W.H."/>
            <person name="Kwon J.K."/>
            <person name="Shin C."/>
            <person name="Lim J.Y."/>
            <person name="Park J.H."/>
            <person name="Huh J.H."/>
            <person name="Kim J.S."/>
            <person name="Kim B.D."/>
            <person name="Cohen O."/>
            <person name="Paran I."/>
            <person name="Suh M.C."/>
            <person name="Lee S.B."/>
            <person name="Kim Y.K."/>
            <person name="Shin Y."/>
            <person name="Noh S.J."/>
            <person name="Park J."/>
            <person name="Seo Y.S."/>
            <person name="Kwon S.Y."/>
            <person name="Kim H.A."/>
            <person name="Park J.M."/>
            <person name="Kim H.J."/>
            <person name="Choi S.B."/>
            <person name="Bosland P.W."/>
            <person name="Reeves G."/>
            <person name="Jo S.H."/>
            <person name="Lee B.W."/>
            <person name="Cho H.T."/>
            <person name="Choi H.S."/>
            <person name="Lee M.S."/>
            <person name="Yu Y."/>
            <person name="Do Choi Y."/>
            <person name="Park B.S."/>
            <person name="van Deynze A."/>
            <person name="Ashrafi H."/>
            <person name="Hill T."/>
            <person name="Kim W.T."/>
            <person name="Pai H.S."/>
            <person name="Ahn H.K."/>
            <person name="Yeam I."/>
            <person name="Giovannoni J.J."/>
            <person name="Rose J.K."/>
            <person name="Sorensen I."/>
            <person name="Lee S.J."/>
            <person name="Kim R.W."/>
            <person name="Choi I.Y."/>
            <person name="Choi B.S."/>
            <person name="Lim J.S."/>
            <person name="Lee Y.H."/>
            <person name="Choi D."/>
        </authorList>
    </citation>
    <scope>NUCLEOTIDE SEQUENCE [LARGE SCALE GENOMIC DNA]</scope>
    <source>
        <strain evidence="2">cv. CM334</strain>
    </source>
</reference>
<organism evidence="1 2">
    <name type="scientific">Capsicum annuum</name>
    <name type="common">Capsicum pepper</name>
    <dbReference type="NCBI Taxonomy" id="4072"/>
    <lineage>
        <taxon>Eukaryota</taxon>
        <taxon>Viridiplantae</taxon>
        <taxon>Streptophyta</taxon>
        <taxon>Embryophyta</taxon>
        <taxon>Tracheophyta</taxon>
        <taxon>Spermatophyta</taxon>
        <taxon>Magnoliopsida</taxon>
        <taxon>eudicotyledons</taxon>
        <taxon>Gunneridae</taxon>
        <taxon>Pentapetalae</taxon>
        <taxon>asterids</taxon>
        <taxon>lamiids</taxon>
        <taxon>Solanales</taxon>
        <taxon>Solanaceae</taxon>
        <taxon>Solanoideae</taxon>
        <taxon>Capsiceae</taxon>
        <taxon>Capsicum</taxon>
    </lineage>
</organism>
<dbReference type="EMBL" id="AYRZ02000009">
    <property type="protein sequence ID" value="PHT72985.1"/>
    <property type="molecule type" value="Genomic_DNA"/>
</dbReference>
<proteinExistence type="predicted"/>
<evidence type="ECO:0000313" key="2">
    <source>
        <dbReference type="Proteomes" id="UP000222542"/>
    </source>
</evidence>
<dbReference type="Gramene" id="PHT72985">
    <property type="protein sequence ID" value="PHT72985"/>
    <property type="gene ID" value="T459_23770"/>
</dbReference>
<protein>
    <submittedName>
        <fullName evidence="1">Uncharacterized protein</fullName>
    </submittedName>
</protein>
<keyword evidence="2" id="KW-1185">Reference proteome</keyword>
<dbReference type="InterPro" id="IPR019141">
    <property type="entry name" value="DUF2045"/>
</dbReference>
<gene>
    <name evidence="1" type="ORF">T459_23770</name>
</gene>
<dbReference type="STRING" id="4072.A0A2G2YTK6"/>
<dbReference type="Pfam" id="PF09741">
    <property type="entry name" value="DUF2045"/>
    <property type="match status" value="1"/>
</dbReference>